<evidence type="ECO:0000256" key="1">
    <source>
        <dbReference type="SAM" id="Phobius"/>
    </source>
</evidence>
<dbReference type="RefSeq" id="WP_166519759.1">
    <property type="nucleotide sequence ID" value="NZ_JAAABJ010000543.1"/>
</dbReference>
<dbReference type="EMBL" id="JAAABJ010000543">
    <property type="protein sequence ID" value="NAW51480.1"/>
    <property type="molecule type" value="Genomic_DNA"/>
</dbReference>
<keyword evidence="1" id="KW-1133">Transmembrane helix</keyword>
<sequence>MKTPEKLIHKKRFWASLWLAQFFIFYLLSKMDRAVFFFEKIFIETQNVRVNAFKNIFFSIGDVLYILSGIFLAITCLFLWKRNARKKIWIGLLMGINVLYFIYQLFWGMMYFQQPLLSRDKIKPLDTEQLKPLAEYYLQKCWTLRKRNPDKIYRLNSTTTLEQEIKRQQQAIARQYGKGDSIQICFKPSLYGRLMNYTGILGYYNPFTSESQYNPYLPDIQIPFTLAHETSHQIGFAREEEANFIGFLIGENSTDENLKYSAYWFAFKTILYNISRKDKNYSLQILKNLPKPLLNDYKAEVKFYREHQGRIQKFFSLTNNLFLKSNRQDGSISYNYFIYLLMDYHKEKGLHLKMQSQKHK</sequence>
<dbReference type="Pfam" id="PF12725">
    <property type="entry name" value="DUF3810"/>
    <property type="match status" value="1"/>
</dbReference>
<keyword evidence="3" id="KW-1185">Reference proteome</keyword>
<proteinExistence type="predicted"/>
<feature type="transmembrane region" description="Helical" evidence="1">
    <location>
        <begin position="92"/>
        <end position="112"/>
    </location>
</feature>
<dbReference type="AlphaFoldDB" id="A0A845PZH4"/>
<reference evidence="2 3" key="1">
    <citation type="submission" date="2019-11" db="EMBL/GenBank/DDBJ databases">
        <title>Characterization of Elizabethkingia argenteiflava sp. nov., isolated from inner surface of Soybean Pods.</title>
        <authorList>
            <person name="Mo S."/>
        </authorList>
    </citation>
    <scope>NUCLEOTIDE SEQUENCE [LARGE SCALE GENOMIC DNA]</scope>
    <source>
        <strain evidence="2 3">YB22</strain>
    </source>
</reference>
<feature type="transmembrane region" description="Helical" evidence="1">
    <location>
        <begin position="12"/>
        <end position="29"/>
    </location>
</feature>
<gene>
    <name evidence="2" type="ORF">GNY06_08840</name>
</gene>
<evidence type="ECO:0000313" key="3">
    <source>
        <dbReference type="Proteomes" id="UP000553459"/>
    </source>
</evidence>
<keyword evidence="1" id="KW-0812">Transmembrane</keyword>
<evidence type="ECO:0000313" key="2">
    <source>
        <dbReference type="EMBL" id="NAW51480.1"/>
    </source>
</evidence>
<accession>A0A845PZH4</accession>
<name>A0A845PZH4_9FLAO</name>
<dbReference type="Proteomes" id="UP000553459">
    <property type="component" value="Unassembled WGS sequence"/>
</dbReference>
<feature type="transmembrane region" description="Helical" evidence="1">
    <location>
        <begin position="56"/>
        <end position="80"/>
    </location>
</feature>
<keyword evidence="1" id="KW-0472">Membrane</keyword>
<dbReference type="InterPro" id="IPR024294">
    <property type="entry name" value="DUF3810"/>
</dbReference>
<protein>
    <submittedName>
        <fullName evidence="2">DUF3810 family protein</fullName>
    </submittedName>
</protein>
<comment type="caution">
    <text evidence="2">The sequence shown here is derived from an EMBL/GenBank/DDBJ whole genome shotgun (WGS) entry which is preliminary data.</text>
</comment>
<organism evidence="2 3">
    <name type="scientific">Elizabethkingia argenteiflava</name>
    <dbReference type="NCBI Taxonomy" id="2681556"/>
    <lineage>
        <taxon>Bacteria</taxon>
        <taxon>Pseudomonadati</taxon>
        <taxon>Bacteroidota</taxon>
        <taxon>Flavobacteriia</taxon>
        <taxon>Flavobacteriales</taxon>
        <taxon>Weeksellaceae</taxon>
        <taxon>Elizabethkingia</taxon>
    </lineage>
</organism>